<dbReference type="PATRIC" id="fig|330734.3.peg.777"/>
<dbReference type="RefSeq" id="WP_048384356.1">
    <property type="nucleotide sequence ID" value="NZ_CP011494.1"/>
</dbReference>
<dbReference type="Pfam" id="PF01734">
    <property type="entry name" value="Patatin"/>
    <property type="match status" value="1"/>
</dbReference>
<dbReference type="EMBL" id="CP011494">
    <property type="protein sequence ID" value="AKO51618.1"/>
    <property type="molecule type" value="Genomic_DNA"/>
</dbReference>
<dbReference type="GO" id="GO:0006629">
    <property type="term" value="P:lipid metabolic process"/>
    <property type="evidence" value="ECO:0007669"/>
    <property type="project" value="UniProtKB-KW"/>
</dbReference>
<sequence length="422" mass="45971">MSNGKLTKKPQPTNAANGKKPRIGVALGGGGPIGGIYEIGALRALDEALEGLDFNDLDVYVGVNSGSFVAAHLVNQVTTAQLCRIFVRNESELHPFHPGVFYRPAFAEMGRRLLAIPGLITTALTRFFYNPYDQSLLEALTILAQAAPAGLFNNEGLHHYLRRAFTMLGRTNDFRQLKRQLFIVAADVESSKSVCFGAPGFDAVPISKAIQASTASAGIYVPVEIDGHYYVDGTLRKGLHASVAFDHQADLVLAINPQVPLDATAAMKAGTLAAGEMTRSGMPNVLAQTYRTMVHSRMQSGIDRYAQDYPDKDIVLFEPRSEDAILFGSNVFSFESRRLLCEHAYQATRRDLRLRAAELEPKLAKYGIALRHDCLSDTDRTVSTSLFGELPPATLRAKSQTQKSRLAAGLQSVNGQTEKARS</sequence>
<name>A0A0H4I1B4_9GAMM</name>
<dbReference type="STRING" id="330734.ABA45_03585"/>
<reference evidence="5 6" key="1">
    <citation type="submission" date="2015-05" db="EMBL/GenBank/DDBJ databases">
        <title>Complete genome of Marinobacter psychrophilus strain 20041T isolated from sea-ice of the Canadian Basin.</title>
        <authorList>
            <person name="Song L."/>
            <person name="Ren L."/>
            <person name="Yu Y."/>
            <person name="Wang X."/>
        </authorList>
    </citation>
    <scope>NUCLEOTIDE SEQUENCE [LARGE SCALE GENOMIC DNA]</scope>
    <source>
        <strain evidence="5 6">20041</strain>
    </source>
</reference>
<dbReference type="Proteomes" id="UP000036406">
    <property type="component" value="Chromosome"/>
</dbReference>
<keyword evidence="6" id="KW-1185">Reference proteome</keyword>
<dbReference type="PROSITE" id="PS51635">
    <property type="entry name" value="PNPLA"/>
    <property type="match status" value="1"/>
</dbReference>
<dbReference type="Gene3D" id="3.40.1090.10">
    <property type="entry name" value="Cytosolic phospholipase A2 catalytic domain"/>
    <property type="match status" value="2"/>
</dbReference>
<evidence type="ECO:0000256" key="3">
    <source>
        <dbReference type="SAM" id="MobiDB-lite"/>
    </source>
</evidence>
<dbReference type="InterPro" id="IPR016035">
    <property type="entry name" value="Acyl_Trfase/lysoPLipase"/>
</dbReference>
<feature type="region of interest" description="Disordered" evidence="3">
    <location>
        <begin position="1"/>
        <end position="21"/>
    </location>
</feature>
<protein>
    <submittedName>
        <fullName evidence="5">Patatin</fullName>
    </submittedName>
</protein>
<evidence type="ECO:0000313" key="5">
    <source>
        <dbReference type="EMBL" id="AKO51618.1"/>
    </source>
</evidence>
<gene>
    <name evidence="5" type="ORF">ABA45_03585</name>
</gene>
<proteinExistence type="predicted"/>
<evidence type="ECO:0000256" key="1">
    <source>
        <dbReference type="ARBA" id="ARBA00023098"/>
    </source>
</evidence>
<dbReference type="AlphaFoldDB" id="A0A0H4I1B4"/>
<evidence type="ECO:0000259" key="4">
    <source>
        <dbReference type="PROSITE" id="PS51635"/>
    </source>
</evidence>
<organism evidence="5 6">
    <name type="scientific">Marinobacter psychrophilus</name>
    <dbReference type="NCBI Taxonomy" id="330734"/>
    <lineage>
        <taxon>Bacteria</taxon>
        <taxon>Pseudomonadati</taxon>
        <taxon>Pseudomonadota</taxon>
        <taxon>Gammaproteobacteria</taxon>
        <taxon>Pseudomonadales</taxon>
        <taxon>Marinobacteraceae</taxon>
        <taxon>Marinobacter</taxon>
    </lineage>
</organism>
<accession>A0A0H4I1B4</accession>
<keyword evidence="1" id="KW-0443">Lipid metabolism</keyword>
<dbReference type="InterPro" id="IPR002641">
    <property type="entry name" value="PNPLA_dom"/>
</dbReference>
<dbReference type="SUPFAM" id="SSF52151">
    <property type="entry name" value="FabD/lysophospholipase-like"/>
    <property type="match status" value="1"/>
</dbReference>
<evidence type="ECO:0000256" key="2">
    <source>
        <dbReference type="PROSITE-ProRule" id="PRU01161"/>
    </source>
</evidence>
<evidence type="ECO:0000313" key="6">
    <source>
        <dbReference type="Proteomes" id="UP000036406"/>
    </source>
</evidence>
<feature type="domain" description="PNPLA" evidence="4">
    <location>
        <begin position="26"/>
        <end position="245"/>
    </location>
</feature>
<dbReference type="KEGG" id="mpq:ABA45_03585"/>
<feature type="compositionally biased region" description="Polar residues" evidence="3">
    <location>
        <begin position="1"/>
        <end position="16"/>
    </location>
</feature>
<comment type="caution">
    <text evidence="2">Lacks conserved residue(s) required for the propagation of feature annotation.</text>
</comment>